<protein>
    <submittedName>
        <fullName evidence="7">Putative NBD/HSP70 family sugar kinase</fullName>
    </submittedName>
    <submittedName>
        <fullName evidence="4">Sugar kinase of the NBD/HSP70 family, may contain an N-terminal HTH domain</fullName>
    </submittedName>
</protein>
<dbReference type="OrthoDB" id="9796533at2"/>
<dbReference type="EMBL" id="FNBJ01000030">
    <property type="protein sequence ID" value="SDF89394.1"/>
    <property type="molecule type" value="Genomic_DNA"/>
</dbReference>
<dbReference type="Gene3D" id="1.10.10.10">
    <property type="entry name" value="Winged helix-like DNA-binding domain superfamily/Winged helix DNA-binding domain"/>
    <property type="match status" value="1"/>
</dbReference>
<dbReference type="Proteomes" id="UP000295758">
    <property type="component" value="Unassembled WGS sequence"/>
</dbReference>
<dbReference type="PANTHER" id="PTHR18964">
    <property type="entry name" value="ROK (REPRESSOR, ORF, KINASE) FAMILY"/>
    <property type="match status" value="1"/>
</dbReference>
<dbReference type="RefSeq" id="WP_073159989.1">
    <property type="nucleotide sequence ID" value="NZ_FNBJ01000030.1"/>
</dbReference>
<reference evidence="5 9" key="2">
    <citation type="submission" date="2016-10" db="EMBL/GenBank/DDBJ databases">
        <authorList>
            <person name="de Groot N.N."/>
        </authorList>
    </citation>
    <scope>NUCLEOTIDE SEQUENCE [LARGE SCALE GENOMIC DNA]</scope>
    <source>
        <strain evidence="5 9">WG7</strain>
    </source>
</reference>
<organism evidence="7 11">
    <name type="scientific">Halanaerobium congolense</name>
    <dbReference type="NCBI Taxonomy" id="54121"/>
    <lineage>
        <taxon>Bacteria</taxon>
        <taxon>Bacillati</taxon>
        <taxon>Bacillota</taxon>
        <taxon>Clostridia</taxon>
        <taxon>Halanaerobiales</taxon>
        <taxon>Halanaerobiaceae</taxon>
        <taxon>Halanaerobium</taxon>
    </lineage>
</organism>
<proteinExistence type="inferred from homology"/>
<reference evidence="7 11" key="3">
    <citation type="submission" date="2019-03" db="EMBL/GenBank/DDBJ databases">
        <title>Deep subsurface shale carbon reservoir microbial communities from Ohio and West Virginia, USA.</title>
        <authorList>
            <person name="Wrighton K."/>
        </authorList>
    </citation>
    <scope>NUCLEOTIDE SEQUENCE [LARGE SCALE GENOMIC DNA]</scope>
    <source>
        <strain evidence="7 11">UTICA-S4D12</strain>
    </source>
</reference>
<dbReference type="EMBL" id="FNEH01000010">
    <property type="protein sequence ID" value="SDI63960.1"/>
    <property type="molecule type" value="Genomic_DNA"/>
</dbReference>
<evidence type="ECO:0000256" key="2">
    <source>
        <dbReference type="ARBA" id="ARBA00006479"/>
    </source>
</evidence>
<accession>A0A1M7NSI9</accession>
<evidence type="ECO:0000256" key="3">
    <source>
        <dbReference type="ARBA" id="ARBA00022629"/>
    </source>
</evidence>
<evidence type="ECO:0000313" key="4">
    <source>
        <dbReference type="EMBL" id="SDF89394.1"/>
    </source>
</evidence>
<name>A0A1M7NSI9_9FIRM</name>
<evidence type="ECO:0000313" key="6">
    <source>
        <dbReference type="EMBL" id="SET14527.1"/>
    </source>
</evidence>
<dbReference type="GO" id="GO:0042732">
    <property type="term" value="P:D-xylose metabolic process"/>
    <property type="evidence" value="ECO:0007669"/>
    <property type="project" value="UniProtKB-KW"/>
</dbReference>
<keyword evidence="10" id="KW-1185">Reference proteome</keyword>
<dbReference type="Pfam" id="PF00480">
    <property type="entry name" value="ROK"/>
    <property type="match status" value="1"/>
</dbReference>
<evidence type="ECO:0000313" key="10">
    <source>
        <dbReference type="Proteomes" id="UP000199519"/>
    </source>
</evidence>
<dbReference type="Proteomes" id="UP000199519">
    <property type="component" value="Unassembled WGS sequence"/>
</dbReference>
<keyword evidence="3" id="KW-0859">Xylose metabolism</keyword>
<dbReference type="STRING" id="54121.SAMN04515653_1107"/>
<comment type="function">
    <text evidence="1">Transcriptional repressor of xylose-utilizing enzymes.</text>
</comment>
<dbReference type="InterPro" id="IPR036390">
    <property type="entry name" value="WH_DNA-bd_sf"/>
</dbReference>
<evidence type="ECO:0000313" key="8">
    <source>
        <dbReference type="Proteomes" id="UP000198612"/>
    </source>
</evidence>
<dbReference type="AlphaFoldDB" id="A0A1M7NSI9"/>
<keyword evidence="3" id="KW-0119">Carbohydrate metabolism</keyword>
<dbReference type="Proteomes" id="UP000198945">
    <property type="component" value="Unassembled WGS sequence"/>
</dbReference>
<dbReference type="SUPFAM" id="SSF46785">
    <property type="entry name" value="Winged helix' DNA-binding domain"/>
    <property type="match status" value="1"/>
</dbReference>
<comment type="similarity">
    <text evidence="2">Belongs to the ROK (NagC/XylR) family.</text>
</comment>
<dbReference type="Proteomes" id="UP000198612">
    <property type="component" value="Unassembled WGS sequence"/>
</dbReference>
<evidence type="ECO:0000313" key="7">
    <source>
        <dbReference type="EMBL" id="TDS32355.1"/>
    </source>
</evidence>
<evidence type="ECO:0000313" key="5">
    <source>
        <dbReference type="EMBL" id="SDI63960.1"/>
    </source>
</evidence>
<evidence type="ECO:0000313" key="11">
    <source>
        <dbReference type="Proteomes" id="UP000295758"/>
    </source>
</evidence>
<sequence>MEKGSFKNMKKRNRKNILALIKNEGGISRAQIAEKLKISRATVTNLVKELINYGLVQESDLGRSRGGRRPMLLNLKADGAYSIGIEWGIDSIKTVLLNFKADIILDDQIQMDNNSFEEYKEVSFNLIKQYNKKLEDSSKIIGIGFGIHGLVNPEKGYSVFTPHFNWGEVDIKSILAEKYNYPIFIDNDVRMMAAGEIWQGRDDFIFINTGSGIGAALVFKSKIHYGNNYAAGELGHLKIADDGPKCYCGKYGCLESFASKESIISSYQNLKNNEVKISFSDIMIAYQAGEIESNLVINDALKYFARAISVVLNILNPEAVIIGGLFAEYEELLLTKLYKKIKEDSLNQVINNLDITTAYYQNLAGAVGAAEKVLNDFFEMKN</sequence>
<dbReference type="Pfam" id="PF13412">
    <property type="entry name" value="HTH_24"/>
    <property type="match status" value="1"/>
</dbReference>
<dbReference type="GO" id="GO:0016301">
    <property type="term" value="F:kinase activity"/>
    <property type="evidence" value="ECO:0007669"/>
    <property type="project" value="UniProtKB-KW"/>
</dbReference>
<dbReference type="Gene3D" id="3.30.420.40">
    <property type="match status" value="2"/>
</dbReference>
<evidence type="ECO:0000256" key="1">
    <source>
        <dbReference type="ARBA" id="ARBA00002486"/>
    </source>
</evidence>
<dbReference type="EMBL" id="FOHG01000030">
    <property type="protein sequence ID" value="SET14527.1"/>
    <property type="molecule type" value="Genomic_DNA"/>
</dbReference>
<keyword evidence="7" id="KW-0808">Transferase</keyword>
<dbReference type="InterPro" id="IPR043129">
    <property type="entry name" value="ATPase_NBD"/>
</dbReference>
<gene>
    <name evidence="7" type="ORF">BY453_10729</name>
    <name evidence="4" type="ORF">SAMN04488598_1302</name>
    <name evidence="6" type="ORF">SAMN04515652_13031</name>
    <name evidence="5" type="ORF">SAMN04515654_11073</name>
</gene>
<dbReference type="InterPro" id="IPR036388">
    <property type="entry name" value="WH-like_DNA-bd_sf"/>
</dbReference>
<dbReference type="SUPFAM" id="SSF53067">
    <property type="entry name" value="Actin-like ATPase domain"/>
    <property type="match status" value="1"/>
</dbReference>
<dbReference type="InterPro" id="IPR011991">
    <property type="entry name" value="ArsR-like_HTH"/>
</dbReference>
<dbReference type="PANTHER" id="PTHR18964:SF149">
    <property type="entry name" value="BIFUNCTIONAL UDP-N-ACETYLGLUCOSAMINE 2-EPIMERASE_N-ACETYLMANNOSAMINE KINASE"/>
    <property type="match status" value="1"/>
</dbReference>
<dbReference type="EMBL" id="SOAA01000007">
    <property type="protein sequence ID" value="TDS32355.1"/>
    <property type="molecule type" value="Genomic_DNA"/>
</dbReference>
<dbReference type="CDD" id="cd00090">
    <property type="entry name" value="HTH_ARSR"/>
    <property type="match status" value="1"/>
</dbReference>
<reference evidence="8 10" key="1">
    <citation type="submission" date="2016-10" db="EMBL/GenBank/DDBJ databases">
        <authorList>
            <person name="Varghese N."/>
            <person name="Submissions S."/>
        </authorList>
    </citation>
    <scope>NUCLEOTIDE SEQUENCE [LARGE SCALE GENOMIC DNA]</scope>
    <source>
        <strain evidence="4 10">WG2</strain>
        <strain evidence="6 8">WG5</strain>
    </source>
</reference>
<dbReference type="InterPro" id="IPR000600">
    <property type="entry name" value="ROK"/>
</dbReference>
<keyword evidence="7" id="KW-0418">Kinase</keyword>
<evidence type="ECO:0000313" key="9">
    <source>
        <dbReference type="Proteomes" id="UP000198945"/>
    </source>
</evidence>